<keyword evidence="3" id="KW-0677">Repeat</keyword>
<dbReference type="PROSITE" id="PS50082">
    <property type="entry name" value="WD_REPEATS_2"/>
    <property type="match status" value="1"/>
</dbReference>
<dbReference type="Pfam" id="PF00400">
    <property type="entry name" value="WD40"/>
    <property type="match status" value="2"/>
</dbReference>
<gene>
    <name evidence="7" type="ORF">PGQ11_008746</name>
</gene>
<dbReference type="InterPro" id="IPR006594">
    <property type="entry name" value="LisH"/>
</dbReference>
<feature type="compositionally biased region" description="Polar residues" evidence="6">
    <location>
        <begin position="199"/>
        <end position="210"/>
    </location>
</feature>
<evidence type="ECO:0000256" key="6">
    <source>
        <dbReference type="SAM" id="MobiDB-lite"/>
    </source>
</evidence>
<dbReference type="Pfam" id="PF08513">
    <property type="entry name" value="LisH"/>
    <property type="match status" value="1"/>
</dbReference>
<evidence type="ECO:0000256" key="1">
    <source>
        <dbReference type="ARBA" id="ARBA00004123"/>
    </source>
</evidence>
<dbReference type="Proteomes" id="UP001390339">
    <property type="component" value="Unassembled WGS sequence"/>
</dbReference>
<protein>
    <submittedName>
        <fullName evidence="7">F-box-like/WD repeat-containing protein TBL1X</fullName>
    </submittedName>
</protein>
<reference evidence="7 8" key="1">
    <citation type="journal article" date="2024" name="IMA Fungus">
        <title>Apiospora arundinis, a panoply of carbohydrate-active enzymes and secondary metabolites.</title>
        <authorList>
            <person name="Sorensen T."/>
            <person name="Petersen C."/>
            <person name="Muurmann A.T."/>
            <person name="Christiansen J.V."/>
            <person name="Brundto M.L."/>
            <person name="Overgaard C.K."/>
            <person name="Boysen A.T."/>
            <person name="Wollenberg R.D."/>
            <person name="Larsen T.O."/>
            <person name="Sorensen J.L."/>
            <person name="Nielsen K.L."/>
            <person name="Sondergaard T.E."/>
        </authorList>
    </citation>
    <scope>NUCLEOTIDE SEQUENCE [LARGE SCALE GENOMIC DNA]</scope>
    <source>
        <strain evidence="7 8">AAU 773</strain>
    </source>
</reference>
<dbReference type="InterPro" id="IPR015943">
    <property type="entry name" value="WD40/YVTN_repeat-like_dom_sf"/>
</dbReference>
<feature type="repeat" description="WD" evidence="5">
    <location>
        <begin position="484"/>
        <end position="523"/>
    </location>
</feature>
<dbReference type="Gene3D" id="1.20.960.30">
    <property type="match status" value="1"/>
</dbReference>
<evidence type="ECO:0000313" key="8">
    <source>
        <dbReference type="Proteomes" id="UP001390339"/>
    </source>
</evidence>
<dbReference type="SMART" id="SM00320">
    <property type="entry name" value="WD40"/>
    <property type="match status" value="5"/>
</dbReference>
<dbReference type="PANTHER" id="PTHR22846:SF2">
    <property type="entry name" value="F-BOX-LIKE_WD REPEAT-CONTAINING PROTEIN EBI"/>
    <property type="match status" value="1"/>
</dbReference>
<dbReference type="SUPFAM" id="SSF50978">
    <property type="entry name" value="WD40 repeat-like"/>
    <property type="match status" value="1"/>
</dbReference>
<dbReference type="PROSITE" id="PS50896">
    <property type="entry name" value="LISH"/>
    <property type="match status" value="1"/>
</dbReference>
<keyword evidence="2 5" id="KW-0853">WD repeat</keyword>
<evidence type="ECO:0000256" key="2">
    <source>
        <dbReference type="ARBA" id="ARBA00022574"/>
    </source>
</evidence>
<dbReference type="InterPro" id="IPR001680">
    <property type="entry name" value="WD40_rpt"/>
</dbReference>
<evidence type="ECO:0000313" key="7">
    <source>
        <dbReference type="EMBL" id="KAK8862511.1"/>
    </source>
</evidence>
<dbReference type="EMBL" id="JAPCWZ010000005">
    <property type="protein sequence ID" value="KAK8862511.1"/>
    <property type="molecule type" value="Genomic_DNA"/>
</dbReference>
<dbReference type="InterPro" id="IPR036322">
    <property type="entry name" value="WD40_repeat_dom_sf"/>
</dbReference>
<keyword evidence="8" id="KW-1185">Reference proteome</keyword>
<organism evidence="7 8">
    <name type="scientific">Apiospora arundinis</name>
    <dbReference type="NCBI Taxonomy" id="335852"/>
    <lineage>
        <taxon>Eukaryota</taxon>
        <taxon>Fungi</taxon>
        <taxon>Dikarya</taxon>
        <taxon>Ascomycota</taxon>
        <taxon>Pezizomycotina</taxon>
        <taxon>Sordariomycetes</taxon>
        <taxon>Xylariomycetidae</taxon>
        <taxon>Amphisphaeriales</taxon>
        <taxon>Apiosporaceae</taxon>
        <taxon>Apiospora</taxon>
    </lineage>
</organism>
<evidence type="ECO:0000256" key="3">
    <source>
        <dbReference type="ARBA" id="ARBA00022737"/>
    </source>
</evidence>
<evidence type="ECO:0000256" key="5">
    <source>
        <dbReference type="PROSITE-ProRule" id="PRU00221"/>
    </source>
</evidence>
<evidence type="ECO:0000256" key="4">
    <source>
        <dbReference type="ARBA" id="ARBA00023242"/>
    </source>
</evidence>
<accession>A0ABR2IG02</accession>
<proteinExistence type="predicted"/>
<feature type="region of interest" description="Disordered" evidence="6">
    <location>
        <begin position="92"/>
        <end position="210"/>
    </location>
</feature>
<keyword evidence="4" id="KW-0539">Nucleus</keyword>
<dbReference type="SMART" id="SM00667">
    <property type="entry name" value="LisH"/>
    <property type="match status" value="1"/>
</dbReference>
<comment type="caution">
    <text evidence="7">The sequence shown here is derived from an EMBL/GenBank/DDBJ whole genome shotgun (WGS) entry which is preliminary data.</text>
</comment>
<name>A0ABR2IG02_9PEZI</name>
<sequence length="624" mass="68081">MKEILNSERLNYLIWRYLIEGNYRETALKFQKEWHVPEPHRQLDFARYVKSHALVNVVNKGLLYSSVERKWTQSKVPQNAAAEAEAVELGVFGPLDQDGSPHQYADEEDADADHEEDIPEQPEEPSPTSGDVENTRKRPGDRPQQPQLNGGSPAKRPRLSNGYENGVNAATDPMELDNGTDNHAYPSPLEGEQAPTPTPRTDGTDQGTQVEKVQELTTETTFIPLGAGESVSSPRATFKVNSANAPVLLHCQWNPQDPSILAAAGTDALARVWTVSRATTTLAEQDPAANGHVTNGDVSPPFHSLIEEDMTASSVATAMAWNGDGTVIAIATDSAEKGHINLWSADGSHIQHFEVPESPIIKLKWNPNNAAILAVVPEKGGTLITVYGAMTSNTISYSLPNHDLTSDPVDVAWTSETEFLLCGGGLMASFKCTEDKITETKRFDTREGDNLLQVQFDWRSSLAATCGEKGFVDIWDISGKRREIKAHDGMISALAWQPLAGSPPEDERLLASGGVDGAIFVWNALSGDGKPKCQMTMDSPIVALAFTPDGAFIAGATNERILIWKVGDHSIPRASWSRSPHPGWLSPRINADSEDEDEHCLCWDATGQKLAYGVNHRLAVINFR</sequence>
<dbReference type="Gene3D" id="2.130.10.10">
    <property type="entry name" value="YVTN repeat-like/Quinoprotein amine dehydrogenase"/>
    <property type="match status" value="1"/>
</dbReference>
<comment type="subcellular location">
    <subcellularLocation>
        <location evidence="1">Nucleus</location>
    </subcellularLocation>
</comment>
<dbReference type="PANTHER" id="PTHR22846">
    <property type="entry name" value="WD40 REPEAT PROTEIN"/>
    <property type="match status" value="1"/>
</dbReference>
<feature type="compositionally biased region" description="Acidic residues" evidence="6">
    <location>
        <begin position="106"/>
        <end position="123"/>
    </location>
</feature>
<dbReference type="InterPro" id="IPR045183">
    <property type="entry name" value="Ebi-like"/>
</dbReference>